<keyword evidence="1" id="KW-0378">Hydrolase</keyword>
<evidence type="ECO:0000259" key="4">
    <source>
        <dbReference type="PROSITE" id="PS50853"/>
    </source>
</evidence>
<dbReference type="InterPro" id="IPR003961">
    <property type="entry name" value="FN3_dom"/>
</dbReference>
<dbReference type="GO" id="GO:0016798">
    <property type="term" value="F:hydrolase activity, acting on glycosyl bonds"/>
    <property type="evidence" value="ECO:0007669"/>
    <property type="project" value="UniProtKB-KW"/>
</dbReference>
<sequence length="704" mass="73827">MHLPRRSPAPTAAWLLAALVLLTTLAAPGPAAAAEVGAPVVSRGSGRCLTPAQGSDAPTTPLVVENCDGRAGQRWAYADPDGDGVGVLTGFGGTRCLDGRTLQAGLRLVVEPCTGAASQAVRVQPVTGALAVGGTSRCATLRGSAPAAGTPVELQPCTGTLDRLWRSSAFPQVTEPPGAPDDLTVSELTCRRVTLHWRDGLQSDGRTARWADVYHDGQLITSVAGSPERQSLRFDVRPGVPWGLYVNDRDEAGLVSQASATLAITPPACAPDTTPPNAPTSLTAAVVGGTAVRLRWQPSFDASGVRYYLVQRDGVTVGRLTGVEDGPTETTFLDSGVAAGSTHTYRVLARDPQLNTSPASAAVTVTVGTGCLVCSVRKVAHDDDLPWGLVALPDGTVLHARRDAAQLVRTDPATGRQSVVGTLPGVQGTDGEGGLMGLAVAPTFATDHWVYAMHSTATDNRVVRVRLVGSTLDAASEQVLLAGLPRNKFHDGGRLRFGPDGRLYVAVGDGQDQSSAQDLSVLGGKILRMEPDGTVPSDNPFGNYVWSFGHRNPQGLAFDAQGRLWEQEFGNSAMDETNLVVKGGNYGWPRCEGTVGRCSESWLVAPKKTYATHLGSCSGIAAVREVLYVGCLRGQRLYRIPVEGSSLGTPTAYLAGTYGRLRTVEPDRSGHGLWVTTSTKGDKDSVSGNSDEWLLHVGLDGRPG</sequence>
<dbReference type="Gene3D" id="2.80.10.50">
    <property type="match status" value="1"/>
</dbReference>
<protein>
    <submittedName>
        <fullName evidence="5">Glucose/arabinose dehydrogenase, beta-propeller fold</fullName>
    </submittedName>
</protein>
<dbReference type="OrthoDB" id="9770043at2"/>
<dbReference type="InterPro" id="IPR036116">
    <property type="entry name" value="FN3_sf"/>
</dbReference>
<dbReference type="CDD" id="cd00161">
    <property type="entry name" value="beta-trefoil_Ricin-like"/>
    <property type="match status" value="1"/>
</dbReference>
<reference evidence="6" key="1">
    <citation type="submission" date="2016-10" db="EMBL/GenBank/DDBJ databases">
        <authorList>
            <person name="Varghese N."/>
            <person name="Submissions S."/>
        </authorList>
    </citation>
    <scope>NUCLEOTIDE SEQUENCE [LARGE SCALE GENOMIC DNA]</scope>
    <source>
        <strain evidence="6">CGMCC 4.6856</strain>
    </source>
</reference>
<keyword evidence="3" id="KW-0732">Signal</keyword>
<dbReference type="Gene3D" id="2.120.10.30">
    <property type="entry name" value="TolB, C-terminal domain"/>
    <property type="match status" value="1"/>
</dbReference>
<dbReference type="InterPro" id="IPR000772">
    <property type="entry name" value="Ricin_B_lectin"/>
</dbReference>
<dbReference type="InterPro" id="IPR013783">
    <property type="entry name" value="Ig-like_fold"/>
</dbReference>
<dbReference type="EMBL" id="FOFA01000004">
    <property type="protein sequence ID" value="SEQ58730.1"/>
    <property type="molecule type" value="Genomic_DNA"/>
</dbReference>
<dbReference type="AlphaFoldDB" id="A0A1H9H8T7"/>
<proteinExistence type="predicted"/>
<dbReference type="Pfam" id="PF00652">
    <property type="entry name" value="Ricin_B_lectin"/>
    <property type="match status" value="1"/>
</dbReference>
<keyword evidence="2" id="KW-0119">Carbohydrate metabolism</keyword>
<dbReference type="InterPro" id="IPR011042">
    <property type="entry name" value="6-blade_b-propeller_TolB-like"/>
</dbReference>
<organism evidence="5 6">
    <name type="scientific">Microlunatus flavus</name>
    <dbReference type="NCBI Taxonomy" id="1036181"/>
    <lineage>
        <taxon>Bacteria</taxon>
        <taxon>Bacillati</taxon>
        <taxon>Actinomycetota</taxon>
        <taxon>Actinomycetes</taxon>
        <taxon>Propionibacteriales</taxon>
        <taxon>Propionibacteriaceae</taxon>
        <taxon>Microlunatus</taxon>
    </lineage>
</organism>
<feature type="domain" description="Fibronectin type-III" evidence="4">
    <location>
        <begin position="278"/>
        <end position="370"/>
    </location>
</feature>
<dbReference type="Pfam" id="PF07995">
    <property type="entry name" value="GSDH"/>
    <property type="match status" value="1"/>
</dbReference>
<dbReference type="SUPFAM" id="SSF50952">
    <property type="entry name" value="Soluble quinoprotein glucose dehydrogenase"/>
    <property type="match status" value="1"/>
</dbReference>
<accession>A0A1H9H8T7</accession>
<dbReference type="GO" id="GO:0000272">
    <property type="term" value="P:polysaccharide catabolic process"/>
    <property type="evidence" value="ECO:0007669"/>
    <property type="project" value="UniProtKB-KW"/>
</dbReference>
<dbReference type="Gene3D" id="2.60.40.10">
    <property type="entry name" value="Immunoglobulins"/>
    <property type="match status" value="1"/>
</dbReference>
<name>A0A1H9H8T7_9ACTN</name>
<dbReference type="SUPFAM" id="SSF50370">
    <property type="entry name" value="Ricin B-like lectins"/>
    <property type="match status" value="1"/>
</dbReference>
<dbReference type="SMART" id="SM00060">
    <property type="entry name" value="FN3"/>
    <property type="match status" value="2"/>
</dbReference>
<dbReference type="PROSITE" id="PS50231">
    <property type="entry name" value="RICIN_B_LECTIN"/>
    <property type="match status" value="1"/>
</dbReference>
<dbReference type="RefSeq" id="WP_091180093.1">
    <property type="nucleotide sequence ID" value="NZ_FOFA01000004.1"/>
</dbReference>
<dbReference type="PANTHER" id="PTHR19328">
    <property type="entry name" value="HEDGEHOG-INTERACTING PROTEIN"/>
    <property type="match status" value="1"/>
</dbReference>
<feature type="chain" id="PRO_5011651873" evidence="3">
    <location>
        <begin position="34"/>
        <end position="704"/>
    </location>
</feature>
<dbReference type="InterPro" id="IPR011041">
    <property type="entry name" value="Quinoprot_gluc/sorb_DH_b-prop"/>
</dbReference>
<dbReference type="CDD" id="cd00063">
    <property type="entry name" value="FN3"/>
    <property type="match status" value="1"/>
</dbReference>
<gene>
    <name evidence="5" type="ORF">SAMN05421756_104155</name>
</gene>
<keyword evidence="1" id="KW-0326">Glycosidase</keyword>
<dbReference type="InterPro" id="IPR012938">
    <property type="entry name" value="Glc/Sorbosone_DH"/>
</dbReference>
<dbReference type="Proteomes" id="UP000198504">
    <property type="component" value="Unassembled WGS sequence"/>
</dbReference>
<dbReference type="PANTHER" id="PTHR19328:SF13">
    <property type="entry name" value="HIPL1 PROTEIN"/>
    <property type="match status" value="1"/>
</dbReference>
<evidence type="ECO:0000313" key="5">
    <source>
        <dbReference type="EMBL" id="SEQ58730.1"/>
    </source>
</evidence>
<keyword evidence="2" id="KW-0624">Polysaccharide degradation</keyword>
<evidence type="ECO:0000313" key="6">
    <source>
        <dbReference type="Proteomes" id="UP000198504"/>
    </source>
</evidence>
<keyword evidence="6" id="KW-1185">Reference proteome</keyword>
<evidence type="ECO:0000256" key="1">
    <source>
        <dbReference type="ARBA" id="ARBA00023295"/>
    </source>
</evidence>
<evidence type="ECO:0000256" key="3">
    <source>
        <dbReference type="SAM" id="SignalP"/>
    </source>
</evidence>
<feature type="signal peptide" evidence="3">
    <location>
        <begin position="1"/>
        <end position="33"/>
    </location>
</feature>
<dbReference type="SUPFAM" id="SSF49265">
    <property type="entry name" value="Fibronectin type III"/>
    <property type="match status" value="1"/>
</dbReference>
<dbReference type="PROSITE" id="PS50853">
    <property type="entry name" value="FN3"/>
    <property type="match status" value="1"/>
</dbReference>
<evidence type="ECO:0000256" key="2">
    <source>
        <dbReference type="ARBA" id="ARBA00023326"/>
    </source>
</evidence>
<dbReference type="InterPro" id="IPR035992">
    <property type="entry name" value="Ricin_B-like_lectins"/>
</dbReference>